<dbReference type="EMBL" id="QWIR01000004">
    <property type="protein sequence ID" value="RMY95885.1"/>
    <property type="molecule type" value="Genomic_DNA"/>
</dbReference>
<feature type="compositionally biased region" description="Low complexity" evidence="1">
    <location>
        <begin position="158"/>
        <end position="170"/>
    </location>
</feature>
<protein>
    <submittedName>
        <fullName evidence="2">Uncharacterized protein</fullName>
    </submittedName>
</protein>
<sequence>MSIRHTCQPQQSSPSNCIACDLSGVGAGHSTANYGQPYGPHPGVEAPRYVQPHGNAVHPDVSWMNQSLSSAPRNPFAWREGPSDDRYGMQEGAPSPGKFPELLAKSKTDRRAGPGYPYPTSLNISGPRLTAPPAGGETRQPAQPPQVAGHQYPSDLGQTQQRQTPANQQRRQQEAEGIPSSKSGKRRSKEPPRSTHK</sequence>
<evidence type="ECO:0000256" key="1">
    <source>
        <dbReference type="SAM" id="MobiDB-lite"/>
    </source>
</evidence>
<organism evidence="2 3">
    <name type="scientific">Hortaea werneckii</name>
    <name type="common">Black yeast</name>
    <name type="synonym">Cladosporium werneckii</name>
    <dbReference type="NCBI Taxonomy" id="91943"/>
    <lineage>
        <taxon>Eukaryota</taxon>
        <taxon>Fungi</taxon>
        <taxon>Dikarya</taxon>
        <taxon>Ascomycota</taxon>
        <taxon>Pezizomycotina</taxon>
        <taxon>Dothideomycetes</taxon>
        <taxon>Dothideomycetidae</taxon>
        <taxon>Mycosphaerellales</taxon>
        <taxon>Teratosphaeriaceae</taxon>
        <taxon>Hortaea</taxon>
    </lineage>
</organism>
<comment type="caution">
    <text evidence="2">The sequence shown here is derived from an EMBL/GenBank/DDBJ whole genome shotgun (WGS) entry which is preliminary data.</text>
</comment>
<evidence type="ECO:0000313" key="3">
    <source>
        <dbReference type="Proteomes" id="UP000268823"/>
    </source>
</evidence>
<reference evidence="2 3" key="1">
    <citation type="journal article" date="2018" name="BMC Genomics">
        <title>Genomic evidence for intraspecific hybridization in a clonal and extremely halotolerant yeast.</title>
        <authorList>
            <person name="Gostincar C."/>
            <person name="Stajich J.E."/>
            <person name="Zupancic J."/>
            <person name="Zalar P."/>
            <person name="Gunde-Cimerman N."/>
        </authorList>
    </citation>
    <scope>NUCLEOTIDE SEQUENCE [LARGE SCALE GENOMIC DNA]</scope>
    <source>
        <strain evidence="2 3">EXF-2788</strain>
    </source>
</reference>
<dbReference type="VEuPathDB" id="FungiDB:BTJ68_08549"/>
<gene>
    <name evidence="2" type="ORF">D0861_00378</name>
</gene>
<dbReference type="Proteomes" id="UP000268823">
    <property type="component" value="Unassembled WGS sequence"/>
</dbReference>
<evidence type="ECO:0000313" key="2">
    <source>
        <dbReference type="EMBL" id="RMY95885.1"/>
    </source>
</evidence>
<dbReference type="OrthoDB" id="3897645at2759"/>
<name>A0A3M7G432_HORWE</name>
<proteinExistence type="predicted"/>
<accession>A0A3M7G432</accession>
<dbReference type="AlphaFoldDB" id="A0A3M7G432"/>
<feature type="region of interest" description="Disordered" evidence="1">
    <location>
        <begin position="65"/>
        <end position="197"/>
    </location>
</feature>